<evidence type="ECO:0000313" key="3">
    <source>
        <dbReference type="Proteomes" id="UP001432060"/>
    </source>
</evidence>
<keyword evidence="1" id="KW-1133">Transmembrane helix</keyword>
<proteinExistence type="predicted"/>
<accession>A0ABZ1XZ32</accession>
<keyword evidence="1" id="KW-0472">Membrane</keyword>
<evidence type="ECO:0000256" key="1">
    <source>
        <dbReference type="SAM" id="Phobius"/>
    </source>
</evidence>
<evidence type="ECO:0000313" key="2">
    <source>
        <dbReference type="EMBL" id="WUT87830.1"/>
    </source>
</evidence>
<feature type="transmembrane region" description="Helical" evidence="1">
    <location>
        <begin position="20"/>
        <end position="39"/>
    </location>
</feature>
<dbReference type="RefSeq" id="WP_329404786.1">
    <property type="nucleotide sequence ID" value="NZ_CP109019.1"/>
</dbReference>
<protein>
    <submittedName>
        <fullName evidence="2">Uncharacterized protein</fullName>
    </submittedName>
</protein>
<name>A0ABZ1XZ32_9ACTN</name>
<dbReference type="EMBL" id="CP109019">
    <property type="protein sequence ID" value="WUT87830.1"/>
    <property type="molecule type" value="Genomic_DNA"/>
</dbReference>
<dbReference type="Proteomes" id="UP001432060">
    <property type="component" value="Chromosome"/>
</dbReference>
<keyword evidence="1" id="KW-0812">Transmembrane</keyword>
<organism evidence="2 3">
    <name type="scientific">Streptomyces melanogenes</name>
    <dbReference type="NCBI Taxonomy" id="67326"/>
    <lineage>
        <taxon>Bacteria</taxon>
        <taxon>Bacillati</taxon>
        <taxon>Actinomycetota</taxon>
        <taxon>Actinomycetes</taxon>
        <taxon>Kitasatosporales</taxon>
        <taxon>Streptomycetaceae</taxon>
        <taxon>Streptomyces</taxon>
    </lineage>
</organism>
<gene>
    <name evidence="2" type="ORF">OG515_32980</name>
</gene>
<reference evidence="2" key="1">
    <citation type="submission" date="2022-10" db="EMBL/GenBank/DDBJ databases">
        <title>The complete genomes of actinobacterial strains from the NBC collection.</title>
        <authorList>
            <person name="Joergensen T.S."/>
            <person name="Alvarez Arevalo M."/>
            <person name="Sterndorff E.B."/>
            <person name="Faurdal D."/>
            <person name="Vuksanovic O."/>
            <person name="Mourched A.-S."/>
            <person name="Charusanti P."/>
            <person name="Shaw S."/>
            <person name="Blin K."/>
            <person name="Weber T."/>
        </authorList>
    </citation>
    <scope>NUCLEOTIDE SEQUENCE</scope>
    <source>
        <strain evidence="2">NBC_00668</strain>
    </source>
</reference>
<sequence>MPSVPIQDSHRSRSVKKENTVAGLAAMCRSTATVFLLVASPMRRPFLVPVTPGREKRLLPSGAA</sequence>
<keyword evidence="3" id="KW-1185">Reference proteome</keyword>